<evidence type="ECO:0000313" key="1">
    <source>
        <dbReference type="EMBL" id="KKN86009.1"/>
    </source>
</evidence>
<name>A0A0F9U369_9ZZZZ</name>
<sequence length="38" mass="4241">MAGRGTALRCRIEYEGLQFEIETDLLAAGLPCLKELMK</sequence>
<gene>
    <name evidence="1" type="ORF">LCGC14_0274210</name>
</gene>
<organism evidence="1">
    <name type="scientific">marine sediment metagenome</name>
    <dbReference type="NCBI Taxonomy" id="412755"/>
    <lineage>
        <taxon>unclassified sequences</taxon>
        <taxon>metagenomes</taxon>
        <taxon>ecological metagenomes</taxon>
    </lineage>
</organism>
<comment type="caution">
    <text evidence="1">The sequence shown here is derived from an EMBL/GenBank/DDBJ whole genome shotgun (WGS) entry which is preliminary data.</text>
</comment>
<reference evidence="1" key="1">
    <citation type="journal article" date="2015" name="Nature">
        <title>Complex archaea that bridge the gap between prokaryotes and eukaryotes.</title>
        <authorList>
            <person name="Spang A."/>
            <person name="Saw J.H."/>
            <person name="Jorgensen S.L."/>
            <person name="Zaremba-Niedzwiedzka K."/>
            <person name="Martijn J."/>
            <person name="Lind A.E."/>
            <person name="van Eijk R."/>
            <person name="Schleper C."/>
            <person name="Guy L."/>
            <person name="Ettema T.J."/>
        </authorList>
    </citation>
    <scope>NUCLEOTIDE SEQUENCE</scope>
</reference>
<accession>A0A0F9U369</accession>
<dbReference type="AlphaFoldDB" id="A0A0F9U369"/>
<dbReference type="EMBL" id="LAZR01000153">
    <property type="protein sequence ID" value="KKN86009.1"/>
    <property type="molecule type" value="Genomic_DNA"/>
</dbReference>
<proteinExistence type="predicted"/>
<protein>
    <submittedName>
        <fullName evidence="1">Uncharacterized protein</fullName>
    </submittedName>
</protein>